<dbReference type="RefSeq" id="XP_043139678.1">
    <property type="nucleotide sequence ID" value="XM_043282283.1"/>
</dbReference>
<dbReference type="KEGG" id="ache:ACHE_61042S"/>
<evidence type="ECO:0000313" key="3">
    <source>
        <dbReference type="Proteomes" id="UP000637239"/>
    </source>
</evidence>
<dbReference type="AlphaFoldDB" id="A0A7R7VUT7"/>
<dbReference type="EMBL" id="AP024421">
    <property type="protein sequence ID" value="BCR91156.1"/>
    <property type="molecule type" value="Genomic_DNA"/>
</dbReference>
<protein>
    <submittedName>
        <fullName evidence="2">Uncharacterized protein</fullName>
    </submittedName>
</protein>
<reference evidence="2" key="1">
    <citation type="submission" date="2021-01" db="EMBL/GenBank/DDBJ databases">
        <authorList>
            <consortium name="Aspergillus chevalieri M1 genome sequencing consortium"/>
            <person name="Kazuki M."/>
            <person name="Futagami T."/>
        </authorList>
    </citation>
    <scope>NUCLEOTIDE SEQUENCE</scope>
    <source>
        <strain evidence="2">M1</strain>
    </source>
</reference>
<evidence type="ECO:0000313" key="2">
    <source>
        <dbReference type="EMBL" id="BCR91156.1"/>
    </source>
</evidence>
<evidence type="ECO:0000256" key="1">
    <source>
        <dbReference type="SAM" id="MobiDB-lite"/>
    </source>
</evidence>
<feature type="compositionally biased region" description="Polar residues" evidence="1">
    <location>
        <begin position="34"/>
        <end position="43"/>
    </location>
</feature>
<keyword evidence="3" id="KW-1185">Reference proteome</keyword>
<feature type="region of interest" description="Disordered" evidence="1">
    <location>
        <begin position="1"/>
        <end position="58"/>
    </location>
</feature>
<name>A0A7R7VUT7_ASPCH</name>
<gene>
    <name evidence="2" type="ORF">ACHE_61042S</name>
</gene>
<organism evidence="2 3">
    <name type="scientific">Aspergillus chevalieri</name>
    <name type="common">Eurotium chevalieri</name>
    <dbReference type="NCBI Taxonomy" id="182096"/>
    <lineage>
        <taxon>Eukaryota</taxon>
        <taxon>Fungi</taxon>
        <taxon>Dikarya</taxon>
        <taxon>Ascomycota</taxon>
        <taxon>Pezizomycotina</taxon>
        <taxon>Eurotiomycetes</taxon>
        <taxon>Eurotiomycetidae</taxon>
        <taxon>Eurotiales</taxon>
        <taxon>Aspergillaceae</taxon>
        <taxon>Aspergillus</taxon>
        <taxon>Aspergillus subgen. Aspergillus</taxon>
    </lineage>
</organism>
<accession>A0A7R7VUT7</accession>
<dbReference type="GeneID" id="66985514"/>
<dbReference type="Proteomes" id="UP000637239">
    <property type="component" value="Chromosome 6"/>
</dbReference>
<reference evidence="2" key="2">
    <citation type="submission" date="2021-02" db="EMBL/GenBank/DDBJ databases">
        <title>Aspergillus chevalieri M1 genome sequence.</title>
        <authorList>
            <person name="Kadooka C."/>
            <person name="Mori K."/>
            <person name="Futagami T."/>
        </authorList>
    </citation>
    <scope>NUCLEOTIDE SEQUENCE</scope>
    <source>
        <strain evidence="2">M1</strain>
    </source>
</reference>
<proteinExistence type="predicted"/>
<sequence>MGPNGALGRPKPRCPSSARPNGAPKKLAGRGPLPQTQSGVSTSAPKPAPAGFGAGSGRGHGAICDTLFLRSITKSSKGFSGRIAALVQVGLEIEPRFSRFDPHHTARGAVLGS</sequence>